<accession>A0ABR9D720</accession>
<sequence>MVKAPVPGDEKYDRVVDLKKRVIDPAVEEINQHSNMGEVRPAQIRKNNNAFPISVWLKR</sequence>
<dbReference type="Gene3D" id="1.10.10.10">
    <property type="entry name" value="Winged helix-like DNA-binding domain superfamily/Winged helix DNA-binding domain"/>
    <property type="match status" value="1"/>
</dbReference>
<proteinExistence type="predicted"/>
<comment type="caution">
    <text evidence="1">The sequence shown here is derived from an EMBL/GenBank/DDBJ whole genome shotgun (WGS) entry which is preliminary data.</text>
</comment>
<dbReference type="InterPro" id="IPR036390">
    <property type="entry name" value="WH_DNA-bd_sf"/>
</dbReference>
<dbReference type="InterPro" id="IPR036388">
    <property type="entry name" value="WH-like_DNA-bd_sf"/>
</dbReference>
<protein>
    <submittedName>
        <fullName evidence="1">Replication initiation protein</fullName>
    </submittedName>
</protein>
<dbReference type="EMBL" id="JACXSS010000002">
    <property type="protein sequence ID" value="MBD9358922.1"/>
    <property type="molecule type" value="Genomic_DNA"/>
</dbReference>
<dbReference type="Pfam" id="PF21205">
    <property type="entry name" value="Rep3_C"/>
    <property type="match status" value="1"/>
</dbReference>
<dbReference type="RefSeq" id="WP_192377398.1">
    <property type="nucleotide sequence ID" value="NZ_CAJHIV010000002.1"/>
</dbReference>
<evidence type="ECO:0000313" key="2">
    <source>
        <dbReference type="Proteomes" id="UP000652176"/>
    </source>
</evidence>
<reference evidence="1 2" key="1">
    <citation type="submission" date="2020-09" db="EMBL/GenBank/DDBJ databases">
        <title>Methylomonas albis sp. nov. and Methylomonas fluvii sp. nov.: Two cold-adapted methanotrophs from the River Elbe and an amended description of Methylovulum psychrotolerans strain Eb1.</title>
        <authorList>
            <person name="Bussmann I.K."/>
            <person name="Klings K.-W."/>
            <person name="Warnstedt J."/>
            <person name="Hoppert M."/>
            <person name="Saborowski A."/>
            <person name="Horn F."/>
            <person name="Liebner S."/>
        </authorList>
    </citation>
    <scope>NUCLEOTIDE SEQUENCE [LARGE SCALE GENOMIC DNA]</scope>
    <source>
        <strain evidence="1 2">EbA</strain>
    </source>
</reference>
<organism evidence="1 2">
    <name type="scientific">Methylomonas albis</name>
    <dbReference type="NCBI Taxonomy" id="1854563"/>
    <lineage>
        <taxon>Bacteria</taxon>
        <taxon>Pseudomonadati</taxon>
        <taxon>Pseudomonadota</taxon>
        <taxon>Gammaproteobacteria</taxon>
        <taxon>Methylococcales</taxon>
        <taxon>Methylococcaceae</taxon>
        <taxon>Methylomonas</taxon>
    </lineage>
</organism>
<dbReference type="Proteomes" id="UP000652176">
    <property type="component" value="Unassembled WGS sequence"/>
</dbReference>
<gene>
    <name evidence="1" type="ORF">IE877_24155</name>
</gene>
<dbReference type="SUPFAM" id="SSF46785">
    <property type="entry name" value="Winged helix' DNA-binding domain"/>
    <property type="match status" value="1"/>
</dbReference>
<evidence type="ECO:0000313" key="1">
    <source>
        <dbReference type="EMBL" id="MBD9358922.1"/>
    </source>
</evidence>
<name>A0ABR9D720_9GAMM</name>
<keyword evidence="2" id="KW-1185">Reference proteome</keyword>